<protein>
    <submittedName>
        <fullName evidence="1">Uncharacterized protein</fullName>
    </submittedName>
</protein>
<reference evidence="1 2" key="1">
    <citation type="submission" date="2018-06" db="EMBL/GenBank/DDBJ databases">
        <title>Genomic Encyclopedia of Type Strains, Phase III (KMG-III): the genomes of soil and plant-associated and newly described type strains.</title>
        <authorList>
            <person name="Whitman W."/>
        </authorList>
    </citation>
    <scope>NUCLEOTIDE SEQUENCE [LARGE SCALE GENOMIC DNA]</scope>
    <source>
        <strain evidence="1 2">ORS 1419</strain>
    </source>
</reference>
<accession>A0A318SWF7</accession>
<gene>
    <name evidence="1" type="ORF">C7477_1514</name>
</gene>
<evidence type="ECO:0000313" key="2">
    <source>
        <dbReference type="Proteomes" id="UP000247454"/>
    </source>
</evidence>
<organism evidence="1 2">
    <name type="scientific">Phyllobacterium leguminum</name>
    <dbReference type="NCBI Taxonomy" id="314237"/>
    <lineage>
        <taxon>Bacteria</taxon>
        <taxon>Pseudomonadati</taxon>
        <taxon>Pseudomonadota</taxon>
        <taxon>Alphaproteobacteria</taxon>
        <taxon>Hyphomicrobiales</taxon>
        <taxon>Phyllobacteriaceae</taxon>
        <taxon>Phyllobacterium</taxon>
    </lineage>
</organism>
<dbReference type="EMBL" id="QJTF01000051">
    <property type="protein sequence ID" value="PYE84197.1"/>
    <property type="molecule type" value="Genomic_DNA"/>
</dbReference>
<keyword evidence="2" id="KW-1185">Reference proteome</keyword>
<dbReference type="AlphaFoldDB" id="A0A318SWF7"/>
<evidence type="ECO:0000313" key="1">
    <source>
        <dbReference type="EMBL" id="PYE84197.1"/>
    </source>
</evidence>
<comment type="caution">
    <text evidence="1">The sequence shown here is derived from an EMBL/GenBank/DDBJ whole genome shotgun (WGS) entry which is preliminary data.</text>
</comment>
<proteinExistence type="predicted"/>
<dbReference type="Proteomes" id="UP000247454">
    <property type="component" value="Unassembled WGS sequence"/>
</dbReference>
<name>A0A318SWF7_9HYPH</name>
<dbReference type="RefSeq" id="WP_245411901.1">
    <property type="nucleotide sequence ID" value="NZ_QJTF01000051.1"/>
</dbReference>
<sequence>MDKLTPLERELMLSVSALVDGSNKEIAALRDSLKTYDASATRGIERRLDEIERVQDSLSERMSNIEKQHTEAWKKLTALLQNWATHLTESEKRLSGYETGTRSLTEALKKLAK</sequence>